<dbReference type="RefSeq" id="WP_093347606.1">
    <property type="nucleotide sequence ID" value="NZ_FNVB01000002.1"/>
</dbReference>
<accession>A0A1H5UJ84</accession>
<feature type="transmembrane region" description="Helical" evidence="6">
    <location>
        <begin position="299"/>
        <end position="317"/>
    </location>
</feature>
<evidence type="ECO:0000313" key="11">
    <source>
        <dbReference type="Proteomes" id="UP000236729"/>
    </source>
</evidence>
<feature type="transmembrane region" description="Helical" evidence="6">
    <location>
        <begin position="101"/>
        <end position="122"/>
    </location>
</feature>
<dbReference type="InterPro" id="IPR050189">
    <property type="entry name" value="MFS_Efflux_Transporters"/>
</dbReference>
<evidence type="ECO:0000256" key="2">
    <source>
        <dbReference type="ARBA" id="ARBA00022475"/>
    </source>
</evidence>
<keyword evidence="2" id="KW-1003">Cell membrane</keyword>
<dbReference type="SMR" id="A0A1H5UJ84"/>
<keyword evidence="4 6" id="KW-1133">Transmembrane helix</keyword>
<evidence type="ECO:0000313" key="9">
    <source>
        <dbReference type="EMBL" id="SFC72740.1"/>
    </source>
</evidence>
<dbReference type="Gene3D" id="1.20.1250.20">
    <property type="entry name" value="MFS general substrate transporter like domains"/>
    <property type="match status" value="1"/>
</dbReference>
<feature type="transmembrane region" description="Helical" evidence="6">
    <location>
        <begin position="366"/>
        <end position="384"/>
    </location>
</feature>
<dbReference type="GO" id="GO:0005886">
    <property type="term" value="C:plasma membrane"/>
    <property type="evidence" value="ECO:0007669"/>
    <property type="project" value="UniProtKB-SubCell"/>
</dbReference>
<evidence type="ECO:0000256" key="4">
    <source>
        <dbReference type="ARBA" id="ARBA00022989"/>
    </source>
</evidence>
<feature type="transmembrane region" description="Helical" evidence="6">
    <location>
        <begin position="164"/>
        <end position="185"/>
    </location>
</feature>
<gene>
    <name evidence="8" type="ORF">SAMN02982929_00550</name>
    <name evidence="9" type="ORF">SAMN05216506_1011520</name>
</gene>
<keyword evidence="5 6" id="KW-0472">Membrane</keyword>
<dbReference type="GO" id="GO:0022857">
    <property type="term" value="F:transmembrane transporter activity"/>
    <property type="evidence" value="ECO:0007669"/>
    <property type="project" value="InterPro"/>
</dbReference>
<feature type="transmembrane region" description="Helical" evidence="6">
    <location>
        <begin position="242"/>
        <end position="262"/>
    </location>
</feature>
<dbReference type="CDD" id="cd17324">
    <property type="entry name" value="MFS_NepI_like"/>
    <property type="match status" value="1"/>
</dbReference>
<feature type="transmembrane region" description="Helical" evidence="6">
    <location>
        <begin position="134"/>
        <end position="158"/>
    </location>
</feature>
<proteinExistence type="predicted"/>
<organism evidence="8 11">
    <name type="scientific">Saccharopolyspora kobensis</name>
    <dbReference type="NCBI Taxonomy" id="146035"/>
    <lineage>
        <taxon>Bacteria</taxon>
        <taxon>Bacillati</taxon>
        <taxon>Actinomycetota</taxon>
        <taxon>Actinomycetes</taxon>
        <taxon>Pseudonocardiales</taxon>
        <taxon>Pseudonocardiaceae</taxon>
        <taxon>Saccharopolyspora</taxon>
    </lineage>
</organism>
<feature type="transmembrane region" description="Helical" evidence="6">
    <location>
        <begin position="50"/>
        <end position="72"/>
    </location>
</feature>
<evidence type="ECO:0000256" key="1">
    <source>
        <dbReference type="ARBA" id="ARBA00004651"/>
    </source>
</evidence>
<feature type="transmembrane region" description="Helical" evidence="6">
    <location>
        <begin position="274"/>
        <end position="293"/>
    </location>
</feature>
<comment type="subcellular location">
    <subcellularLocation>
        <location evidence="1">Cell membrane</location>
        <topology evidence="1">Multi-pass membrane protein</topology>
    </subcellularLocation>
</comment>
<sequence>MSAVTASKPALPGWLYVLFLALLATATDEFIIAGVLRAIADDLRVSVAAAGQLVTVFAVVYAVGAPTLAVVCERFPRRAVMVGGLGVFVLSNAAAAVAPGYWWLLAARVAAAVIASAAFATAGAGAPPQQQGRYLAVVTAGMTAALFTGVPLGTWLGGTMGWRATFWLIAAVGAIVMAGVLATAPKVSGGEIAPLRERLAPLRDPGVLRLVLVTFLAASGGLIFYTYLAAYTREVAGDSTAALPFPLFVVGVAGLVGALLAGRVTDSWGPHRSLRVVIGGHAVALGLAAFLGFSGAGGTVPLAAVIGFWAVFAWGLTPPVQGSILLAAGPSAGMTALALNISGLYLGTGVAGAVGGAVISTVGIPYLPLAAALLMALSFALAWAPAPARLTTPV</sequence>
<dbReference type="AlphaFoldDB" id="A0A1H5UJ84"/>
<dbReference type="EMBL" id="FNVB01000002">
    <property type="protein sequence ID" value="SEF75110.1"/>
    <property type="molecule type" value="Genomic_DNA"/>
</dbReference>
<feature type="transmembrane region" description="Helical" evidence="6">
    <location>
        <begin position="79"/>
        <end position="95"/>
    </location>
</feature>
<keyword evidence="10" id="KW-1185">Reference proteome</keyword>
<dbReference type="InterPro" id="IPR011701">
    <property type="entry name" value="MFS"/>
</dbReference>
<evidence type="ECO:0000256" key="6">
    <source>
        <dbReference type="SAM" id="Phobius"/>
    </source>
</evidence>
<dbReference type="SUPFAM" id="SSF103473">
    <property type="entry name" value="MFS general substrate transporter"/>
    <property type="match status" value="1"/>
</dbReference>
<dbReference type="InterPro" id="IPR036259">
    <property type="entry name" value="MFS_trans_sf"/>
</dbReference>
<evidence type="ECO:0000259" key="7">
    <source>
        <dbReference type="PROSITE" id="PS50850"/>
    </source>
</evidence>
<dbReference type="EMBL" id="FOME01000001">
    <property type="protein sequence ID" value="SFC72740.1"/>
    <property type="molecule type" value="Genomic_DNA"/>
</dbReference>
<name>A0A1H5UJ84_9PSEU</name>
<reference evidence="10 11" key="1">
    <citation type="submission" date="2016-10" db="EMBL/GenBank/DDBJ databases">
        <authorList>
            <person name="Varghese N."/>
            <person name="Submissions S."/>
        </authorList>
    </citation>
    <scope>NUCLEOTIDE SEQUENCE [LARGE SCALE GENOMIC DNA]</scope>
    <source>
        <strain evidence="11">ATCC 20501</strain>
        <strain evidence="9 10">CGMCC 4.3529</strain>
    </source>
</reference>
<dbReference type="PANTHER" id="PTHR43124:SF10">
    <property type="entry name" value="PURINE EFFLUX PUMP PBUE"/>
    <property type="match status" value="1"/>
</dbReference>
<evidence type="ECO:0000313" key="8">
    <source>
        <dbReference type="EMBL" id="SEF75110.1"/>
    </source>
</evidence>
<keyword evidence="3 6" id="KW-0812">Transmembrane</keyword>
<feature type="transmembrane region" description="Helical" evidence="6">
    <location>
        <begin position="206"/>
        <end position="230"/>
    </location>
</feature>
<evidence type="ECO:0000256" key="3">
    <source>
        <dbReference type="ARBA" id="ARBA00022692"/>
    </source>
</evidence>
<dbReference type="Proteomes" id="UP000236729">
    <property type="component" value="Unassembled WGS sequence"/>
</dbReference>
<dbReference type="Pfam" id="PF07690">
    <property type="entry name" value="MFS_1"/>
    <property type="match status" value="1"/>
</dbReference>
<feature type="domain" description="Major facilitator superfamily (MFS) profile" evidence="7">
    <location>
        <begin position="14"/>
        <end position="388"/>
    </location>
</feature>
<dbReference type="InterPro" id="IPR020846">
    <property type="entry name" value="MFS_dom"/>
</dbReference>
<dbReference type="PANTHER" id="PTHR43124">
    <property type="entry name" value="PURINE EFFLUX PUMP PBUE"/>
    <property type="match status" value="1"/>
</dbReference>
<dbReference type="Proteomes" id="UP000199690">
    <property type="component" value="Unassembled WGS sequence"/>
</dbReference>
<evidence type="ECO:0000313" key="10">
    <source>
        <dbReference type="Proteomes" id="UP000199690"/>
    </source>
</evidence>
<evidence type="ECO:0000256" key="5">
    <source>
        <dbReference type="ARBA" id="ARBA00023136"/>
    </source>
</evidence>
<protein>
    <submittedName>
        <fullName evidence="8">Predicted arabinose efflux permease, MFS family</fullName>
    </submittedName>
</protein>
<dbReference type="PROSITE" id="PS50850">
    <property type="entry name" value="MFS"/>
    <property type="match status" value="1"/>
</dbReference>
<accession>A0A1I1LTF1</accession>
<reference evidence="8" key="2">
    <citation type="submission" date="2016-10" db="EMBL/GenBank/DDBJ databases">
        <authorList>
            <person name="de Groot N.N."/>
        </authorList>
    </citation>
    <scope>NUCLEOTIDE SEQUENCE [LARGE SCALE GENOMIC DNA]</scope>
    <source>
        <strain evidence="8">ATCC 20501</strain>
    </source>
</reference>